<keyword evidence="1" id="KW-0472">Membrane</keyword>
<feature type="transmembrane region" description="Helical" evidence="1">
    <location>
        <begin position="12"/>
        <end position="32"/>
    </location>
</feature>
<proteinExistence type="predicted"/>
<gene>
    <name evidence="2" type="ORF">BACVE_001429</name>
</gene>
<dbReference type="EMBL" id="CP063687">
    <property type="protein sequence ID" value="QOY26466.1"/>
    <property type="molecule type" value="Genomic_DNA"/>
</dbReference>
<keyword evidence="1" id="KW-1133">Transmembrane helix</keyword>
<protein>
    <submittedName>
        <fullName evidence="2">Uncharacterized protein</fullName>
    </submittedName>
</protein>
<feature type="transmembrane region" description="Helical" evidence="1">
    <location>
        <begin position="38"/>
        <end position="58"/>
    </location>
</feature>
<sequence>MQNVTKNFRFFILITINYLFIFPYFNLLYNYFKHDLRTIFSLWLIICFVSKTLTWSTGKRMKLRRRKKHIKD</sequence>
<organism evidence="2 3">
    <name type="scientific">Bacillus velezensis</name>
    <dbReference type="NCBI Taxonomy" id="492670"/>
    <lineage>
        <taxon>Bacteria</taxon>
        <taxon>Bacillati</taxon>
        <taxon>Bacillota</taxon>
        <taxon>Bacilli</taxon>
        <taxon>Bacillales</taxon>
        <taxon>Bacillaceae</taxon>
        <taxon>Bacillus</taxon>
        <taxon>Bacillus amyloliquefaciens group</taxon>
    </lineage>
</organism>
<dbReference type="AlphaFoldDB" id="A0A7W4QHE1"/>
<evidence type="ECO:0000313" key="2">
    <source>
        <dbReference type="EMBL" id="QOY26466.1"/>
    </source>
</evidence>
<accession>A0A7W4QHE1</accession>
<evidence type="ECO:0000313" key="3">
    <source>
        <dbReference type="Proteomes" id="UP000587477"/>
    </source>
</evidence>
<reference evidence="3" key="1">
    <citation type="submission" date="2020-10" db="EMBL/GenBank/DDBJ databases">
        <title>Complete genome sequence of Bacillus velezensis NST6.</title>
        <authorList>
            <person name="Choi J."/>
        </authorList>
    </citation>
    <scope>NUCLEOTIDE SEQUENCE [LARGE SCALE GENOMIC DNA]</scope>
    <source>
        <strain evidence="3">NST6</strain>
    </source>
</reference>
<keyword evidence="1" id="KW-0812">Transmembrane</keyword>
<dbReference type="Proteomes" id="UP000587477">
    <property type="component" value="Chromosome"/>
</dbReference>
<name>A0A7W4QHE1_BACVE</name>
<evidence type="ECO:0000256" key="1">
    <source>
        <dbReference type="SAM" id="Phobius"/>
    </source>
</evidence>